<reference evidence="1" key="1">
    <citation type="journal article" date="2014" name="Front. Microbiol.">
        <title>High frequency of phylogenetically diverse reductive dehalogenase-homologous genes in deep subseafloor sedimentary metagenomes.</title>
        <authorList>
            <person name="Kawai M."/>
            <person name="Futagami T."/>
            <person name="Toyoda A."/>
            <person name="Takaki Y."/>
            <person name="Nishi S."/>
            <person name="Hori S."/>
            <person name="Arai W."/>
            <person name="Tsubouchi T."/>
            <person name="Morono Y."/>
            <person name="Uchiyama I."/>
            <person name="Ito T."/>
            <person name="Fujiyama A."/>
            <person name="Inagaki F."/>
            <person name="Takami H."/>
        </authorList>
    </citation>
    <scope>NUCLEOTIDE SEQUENCE</scope>
    <source>
        <strain evidence="1">Expedition CK06-06</strain>
    </source>
</reference>
<protein>
    <submittedName>
        <fullName evidence="1">Uncharacterized protein</fullName>
    </submittedName>
</protein>
<accession>X1SP64</accession>
<dbReference type="EMBL" id="BARW01009476">
    <property type="protein sequence ID" value="GAI80931.1"/>
    <property type="molecule type" value="Genomic_DNA"/>
</dbReference>
<name>X1SP64_9ZZZZ</name>
<sequence length="97" mass="11363">MRVDELKTILDGDFNDAMRTQMLMWGRGKVHRWPPSVPEHRVYFMVPFSKTVQTFGDDVLKAYNWLKDEGYTIDWVDGPTMSISKVFQRGEFSGKEN</sequence>
<proteinExistence type="predicted"/>
<gene>
    <name evidence="1" type="ORF">S12H4_19044</name>
</gene>
<evidence type="ECO:0000313" key="1">
    <source>
        <dbReference type="EMBL" id="GAI80931.1"/>
    </source>
</evidence>
<comment type="caution">
    <text evidence="1">The sequence shown here is derived from an EMBL/GenBank/DDBJ whole genome shotgun (WGS) entry which is preliminary data.</text>
</comment>
<organism evidence="1">
    <name type="scientific">marine sediment metagenome</name>
    <dbReference type="NCBI Taxonomy" id="412755"/>
    <lineage>
        <taxon>unclassified sequences</taxon>
        <taxon>metagenomes</taxon>
        <taxon>ecological metagenomes</taxon>
    </lineage>
</organism>
<dbReference type="AlphaFoldDB" id="X1SP64"/>